<dbReference type="NCBIfam" id="TIGR03438">
    <property type="entry name" value="egtD_ergothio"/>
    <property type="match status" value="1"/>
</dbReference>
<reference evidence="4 5" key="2">
    <citation type="submission" date="2018-03" db="EMBL/GenBank/DDBJ databases">
        <title>The ancient ancestry and fast evolution of plastids.</title>
        <authorList>
            <person name="Moore K.R."/>
            <person name="Magnabosco C."/>
            <person name="Momper L."/>
            <person name="Gold D.A."/>
            <person name="Bosak T."/>
            <person name="Fournier G.P."/>
        </authorList>
    </citation>
    <scope>NUCLEOTIDE SEQUENCE [LARGE SCALE GENOMIC DNA]</scope>
    <source>
        <strain evidence="4 5">ULC18</strain>
    </source>
</reference>
<keyword evidence="2 4" id="KW-0808">Transferase</keyword>
<dbReference type="Gene3D" id="3.40.50.150">
    <property type="entry name" value="Vaccinia Virus protein VP39"/>
    <property type="match status" value="1"/>
</dbReference>
<gene>
    <name evidence="4" type="primary">egtD</name>
    <name evidence="4" type="ORF">C7B82_19465</name>
</gene>
<dbReference type="SUPFAM" id="SSF53335">
    <property type="entry name" value="S-adenosyl-L-methionine-dependent methyltransferases"/>
    <property type="match status" value="1"/>
</dbReference>
<dbReference type="PIRSF" id="PIRSF018005">
    <property type="entry name" value="UCP018005"/>
    <property type="match status" value="1"/>
</dbReference>
<dbReference type="InterPro" id="IPR029063">
    <property type="entry name" value="SAM-dependent_MTases_sf"/>
</dbReference>
<sequence length="338" mass="38553">MNFVQQENSRLRWITLSSSETLVAEGTDIIEGLEHAPKTLPCRYFYDDRGSQLFEQICDLPEYYPTRTEQSILETYATEIAQFTGSCELVELGSGSSRKTRLLLEAYSQTNDQLQYCPIDVSAGILKTTALELLHQYPKLKLCGLAGTYEQALDQLPPAELKNRMLIFLGSTIGNLNAVECDRFLDRVRKALKPGEFFLLGVDLQKDPVILEAAYNDAQGITAAFNLNLLAHLNWRFQGNFKLDQFSHWAFYNTIEHQIEMHLRSLVTQTVALETLDFQKTLQAGETIHTEISRKFHLPTLVKTLEAYAFQPLQVWTDPNNWFGLLLCQRQCISDECP</sequence>
<evidence type="ECO:0000313" key="5">
    <source>
        <dbReference type="Proteomes" id="UP000239576"/>
    </source>
</evidence>
<protein>
    <submittedName>
        <fullName evidence="4">L-histidine N(Alpha)-methyltransferase</fullName>
    </submittedName>
</protein>
<dbReference type="RefSeq" id="WP_106257947.1">
    <property type="nucleotide sequence ID" value="NZ_CAWNSW010000071.1"/>
</dbReference>
<comment type="caution">
    <text evidence="4">The sequence shown here is derived from an EMBL/GenBank/DDBJ whole genome shotgun (WGS) entry which is preliminary data.</text>
</comment>
<reference evidence="5" key="1">
    <citation type="submission" date="2018-02" db="EMBL/GenBank/DDBJ databases">
        <authorList>
            <person name="Moore K."/>
            <person name="Momper L."/>
        </authorList>
    </citation>
    <scope>NUCLEOTIDE SEQUENCE [LARGE SCALE GENOMIC DNA]</scope>
    <source>
        <strain evidence="5">ULC18</strain>
    </source>
</reference>
<dbReference type="OrthoDB" id="5289726at2"/>
<accession>A0A2T1E1F1</accession>
<dbReference type="Pfam" id="PF10017">
    <property type="entry name" value="Methyltransf_33"/>
    <property type="match status" value="1"/>
</dbReference>
<keyword evidence="5" id="KW-1185">Reference proteome</keyword>
<dbReference type="Proteomes" id="UP000239576">
    <property type="component" value="Unassembled WGS sequence"/>
</dbReference>
<dbReference type="InterPro" id="IPR051128">
    <property type="entry name" value="EgtD_Methyltrsf_superfamily"/>
</dbReference>
<name>A0A2T1E1F1_9CYAN</name>
<dbReference type="AlphaFoldDB" id="A0A2T1E1F1"/>
<evidence type="ECO:0000256" key="1">
    <source>
        <dbReference type="ARBA" id="ARBA00022603"/>
    </source>
</evidence>
<dbReference type="InterPro" id="IPR017804">
    <property type="entry name" value="MeTrfase_EgtD-like"/>
</dbReference>
<dbReference type="InterPro" id="IPR035094">
    <property type="entry name" value="EgtD"/>
</dbReference>
<dbReference type="InterPro" id="IPR019257">
    <property type="entry name" value="MeTrfase_dom"/>
</dbReference>
<proteinExistence type="predicted"/>
<dbReference type="GO" id="GO:0008168">
    <property type="term" value="F:methyltransferase activity"/>
    <property type="evidence" value="ECO:0007669"/>
    <property type="project" value="UniProtKB-KW"/>
</dbReference>
<dbReference type="GO" id="GO:0032259">
    <property type="term" value="P:methylation"/>
    <property type="evidence" value="ECO:0007669"/>
    <property type="project" value="UniProtKB-KW"/>
</dbReference>
<evidence type="ECO:0000256" key="2">
    <source>
        <dbReference type="ARBA" id="ARBA00022679"/>
    </source>
</evidence>
<organism evidence="4 5">
    <name type="scientific">Stenomitos frigidus ULC18</name>
    <dbReference type="NCBI Taxonomy" id="2107698"/>
    <lineage>
        <taxon>Bacteria</taxon>
        <taxon>Bacillati</taxon>
        <taxon>Cyanobacteriota</taxon>
        <taxon>Cyanophyceae</taxon>
        <taxon>Leptolyngbyales</taxon>
        <taxon>Leptolyngbyaceae</taxon>
        <taxon>Stenomitos</taxon>
    </lineage>
</organism>
<feature type="domain" description="Histidine-specific methyltransferase SAM-dependent" evidence="3">
    <location>
        <begin position="27"/>
        <end position="329"/>
    </location>
</feature>
<keyword evidence="1 4" id="KW-0489">Methyltransferase</keyword>
<dbReference type="PANTHER" id="PTHR43397">
    <property type="entry name" value="ERGOTHIONEINE BIOSYNTHESIS PROTEIN 1"/>
    <property type="match status" value="1"/>
</dbReference>
<evidence type="ECO:0000259" key="3">
    <source>
        <dbReference type="Pfam" id="PF10017"/>
    </source>
</evidence>
<dbReference type="PANTHER" id="PTHR43397:SF1">
    <property type="entry name" value="ERGOTHIONEINE BIOSYNTHESIS PROTEIN 1"/>
    <property type="match status" value="1"/>
</dbReference>
<evidence type="ECO:0000313" key="4">
    <source>
        <dbReference type="EMBL" id="PSB26531.1"/>
    </source>
</evidence>
<dbReference type="EMBL" id="PVWK01000104">
    <property type="protein sequence ID" value="PSB26531.1"/>
    <property type="molecule type" value="Genomic_DNA"/>
</dbReference>